<organism evidence="2 3">
    <name type="scientific">Saccharopolyspora antimicrobica</name>
    <dbReference type="NCBI Taxonomy" id="455193"/>
    <lineage>
        <taxon>Bacteria</taxon>
        <taxon>Bacillati</taxon>
        <taxon>Actinomycetota</taxon>
        <taxon>Actinomycetes</taxon>
        <taxon>Pseudonocardiales</taxon>
        <taxon>Pseudonocardiaceae</taxon>
        <taxon>Saccharopolyspora</taxon>
    </lineage>
</organism>
<evidence type="ECO:0000313" key="1">
    <source>
        <dbReference type="EMBL" id="RKT86414.1"/>
    </source>
</evidence>
<reference evidence="1 4" key="2">
    <citation type="submission" date="2018-10" db="EMBL/GenBank/DDBJ databases">
        <title>Sequencing the genomes of 1000 actinobacteria strains.</title>
        <authorList>
            <person name="Klenk H.-P."/>
        </authorList>
    </citation>
    <scope>NUCLEOTIDE SEQUENCE [LARGE SCALE GENOMIC DNA]</scope>
    <source>
        <strain evidence="1 4">DSM 45119</strain>
    </source>
</reference>
<reference evidence="2 3" key="1">
    <citation type="submission" date="2016-10" db="EMBL/GenBank/DDBJ databases">
        <authorList>
            <person name="de Groot N.N."/>
        </authorList>
    </citation>
    <scope>NUCLEOTIDE SEQUENCE [LARGE SCALE GENOMIC DNA]</scope>
    <source>
        <strain evidence="2 3">CPCC 201259</strain>
    </source>
</reference>
<dbReference type="EMBL" id="FOUP01000006">
    <property type="protein sequence ID" value="SFN67691.1"/>
    <property type="molecule type" value="Genomic_DNA"/>
</dbReference>
<sequence>MSVFRLDKAHIDGLVNAGIQLSLIEVDEANDTGRMLLEQHYRSIGFLRDDESPPRYAVTIAPFLFHLVAILNLVACYEYQTCEGRGWGTSPAREWSRRLRDAALRRLPEAATQVTRIAGIEYLVYQTLPAWENTPWGITSLDEVPDIGDGEIVIPVIRRGLPVDILTGPSGSFSNGGLSSRVRSVVIVEIEGEPVPEFACIREPSDDAPAVSLRFEYGRYVARPADEPDRWFMASGAFLHTSDSRWSELIGHSLPIPLHDRTE</sequence>
<gene>
    <name evidence="1" type="ORF">ATL45_4781</name>
    <name evidence="2" type="ORF">SAMN05421805_10655</name>
</gene>
<evidence type="ECO:0000313" key="4">
    <source>
        <dbReference type="Proteomes" id="UP000270697"/>
    </source>
</evidence>
<dbReference type="Proteomes" id="UP000270697">
    <property type="component" value="Unassembled WGS sequence"/>
</dbReference>
<dbReference type="RefSeq" id="WP_093153662.1">
    <property type="nucleotide sequence ID" value="NZ_FOUP01000006.1"/>
</dbReference>
<dbReference type="EMBL" id="RBXX01000002">
    <property type="protein sequence ID" value="RKT86414.1"/>
    <property type="molecule type" value="Genomic_DNA"/>
</dbReference>
<accession>A0A1I5AZ98</accession>
<evidence type="ECO:0000313" key="2">
    <source>
        <dbReference type="EMBL" id="SFN67691.1"/>
    </source>
</evidence>
<dbReference type="STRING" id="455193.SAMN05421805_10655"/>
<protein>
    <submittedName>
        <fullName evidence="2">Uncharacterized protein</fullName>
    </submittedName>
</protein>
<dbReference type="OrthoDB" id="4578443at2"/>
<dbReference type="Proteomes" id="UP000199398">
    <property type="component" value="Unassembled WGS sequence"/>
</dbReference>
<dbReference type="AlphaFoldDB" id="A0A1I5AZ98"/>
<keyword evidence="4" id="KW-1185">Reference proteome</keyword>
<proteinExistence type="predicted"/>
<evidence type="ECO:0000313" key="3">
    <source>
        <dbReference type="Proteomes" id="UP000199398"/>
    </source>
</evidence>
<name>A0A1I5AZ98_9PSEU</name>